<gene>
    <name evidence="3" type="ORF">KWG56_17325</name>
</gene>
<name>A0ABX8TH31_9CAUL</name>
<organism evidence="3 4">
    <name type="scientific">Brevundimonas nasdae</name>
    <dbReference type="NCBI Taxonomy" id="172043"/>
    <lineage>
        <taxon>Bacteria</taxon>
        <taxon>Pseudomonadati</taxon>
        <taxon>Pseudomonadota</taxon>
        <taxon>Alphaproteobacteria</taxon>
        <taxon>Caulobacterales</taxon>
        <taxon>Caulobacteraceae</taxon>
        <taxon>Brevundimonas</taxon>
    </lineage>
</organism>
<keyword evidence="4" id="KW-1185">Reference proteome</keyword>
<feature type="signal peptide" evidence="2">
    <location>
        <begin position="1"/>
        <end position="29"/>
    </location>
</feature>
<keyword evidence="2" id="KW-0732">Signal</keyword>
<dbReference type="GeneID" id="94377055"/>
<evidence type="ECO:0000256" key="2">
    <source>
        <dbReference type="SAM" id="SignalP"/>
    </source>
</evidence>
<accession>A0ABX8TH31</accession>
<keyword evidence="1" id="KW-0812">Transmembrane</keyword>
<evidence type="ECO:0000256" key="1">
    <source>
        <dbReference type="SAM" id="Phobius"/>
    </source>
</evidence>
<evidence type="ECO:0000313" key="3">
    <source>
        <dbReference type="EMBL" id="QYC10279.1"/>
    </source>
</evidence>
<keyword evidence="1" id="KW-0472">Membrane</keyword>
<proteinExistence type="predicted"/>
<feature type="chain" id="PRO_5046563314" evidence="2">
    <location>
        <begin position="30"/>
        <end position="182"/>
    </location>
</feature>
<sequence length="182" mass="19061">MTDAYRLLTRWWTAFALAASLAMLGAAHAFEHFEHLAPCNLCLKQREVYWGAVAIAVLATGWTIVSGGRRGTPRIASFLLAAVFATGAVTAIFHMGGEYGWWALPATCSAGAGGPIDMDALTALALGTGPSVTVISCGAVAWSWLGLSMAGWNAVIVSALAVFSLLAAKRPKDARAPRIEKA</sequence>
<reference evidence="3 4" key="1">
    <citation type="submission" date="2021-07" db="EMBL/GenBank/DDBJ databases">
        <title>Isolation and characterization of bacteria from a gold mining with a capacity of golden bioaccumulation.</title>
        <authorList>
            <person name="Yang X.J."/>
        </authorList>
    </citation>
    <scope>NUCLEOTIDE SEQUENCE [LARGE SCALE GENOMIC DNA]</scope>
    <source>
        <strain evidence="3 4">Au29</strain>
    </source>
</reference>
<dbReference type="Proteomes" id="UP000824334">
    <property type="component" value="Chromosome"/>
</dbReference>
<dbReference type="PIRSF" id="PIRSF033913">
    <property type="entry name" value="S-S_format_DsbB"/>
    <property type="match status" value="1"/>
</dbReference>
<keyword evidence="1" id="KW-1133">Transmembrane helix</keyword>
<dbReference type="Pfam" id="PF02600">
    <property type="entry name" value="DsbB"/>
    <property type="match status" value="1"/>
</dbReference>
<dbReference type="InterPro" id="IPR024199">
    <property type="entry name" value="Uncharacterised_DsbB"/>
</dbReference>
<feature type="transmembrane region" description="Helical" evidence="1">
    <location>
        <begin position="75"/>
        <end position="93"/>
    </location>
</feature>
<dbReference type="EMBL" id="CP080034">
    <property type="protein sequence ID" value="QYC10279.1"/>
    <property type="molecule type" value="Genomic_DNA"/>
</dbReference>
<evidence type="ECO:0000313" key="4">
    <source>
        <dbReference type="Proteomes" id="UP000824334"/>
    </source>
</evidence>
<feature type="transmembrane region" description="Helical" evidence="1">
    <location>
        <begin position="48"/>
        <end position="68"/>
    </location>
</feature>
<dbReference type="InterPro" id="IPR003752">
    <property type="entry name" value="DiS_bond_form_DsbB/BdbC"/>
</dbReference>
<feature type="transmembrane region" description="Helical" evidence="1">
    <location>
        <begin position="150"/>
        <end position="168"/>
    </location>
</feature>
<dbReference type="RefSeq" id="WP_219353086.1">
    <property type="nucleotide sequence ID" value="NZ_CP080034.1"/>
</dbReference>
<protein>
    <submittedName>
        <fullName evidence="3">Disulfide bond formation protein B</fullName>
    </submittedName>
</protein>